<dbReference type="EMBL" id="PPUZ01000066">
    <property type="protein sequence ID" value="RZM74398.1"/>
    <property type="molecule type" value="Genomic_DNA"/>
</dbReference>
<sequence length="269" mass="30063">MAELAKLQQAFVDMLTGADNDLLNHIAPQPGLDAKDRAAIYHNAYRIRLTKVLEQDHEMLGRYLGDDLFDEMVAGFLSYYPSQDPSLRHFGDRLPEYLASQPPFSVHGILSEIAVFERLLLQAFDAPDATRLSIQALQQVPANLWPNVIFTLHPSVRLLCCRFAAVESWQALKQADTPPQPELSSPRYWLIVREASLRTAFHPLSHSDYVCLKTISDELPFSFVCEAAAGLHQDTEAGTHAVMQLLQKALNAGWLSQYALPVNTPNEPG</sequence>
<evidence type="ECO:0000313" key="3">
    <source>
        <dbReference type="Proteomes" id="UP000292345"/>
    </source>
</evidence>
<evidence type="ECO:0000259" key="1">
    <source>
        <dbReference type="Pfam" id="PF09836"/>
    </source>
</evidence>
<feature type="domain" description="Putative DNA-binding" evidence="1">
    <location>
        <begin position="7"/>
        <end position="98"/>
    </location>
</feature>
<accession>A0A4Q7DZX0</accession>
<protein>
    <submittedName>
        <fullName evidence="2">DUF2063 domain-containing protein</fullName>
    </submittedName>
</protein>
<reference evidence="2 3" key="1">
    <citation type="submission" date="2018-01" db="EMBL/GenBank/DDBJ databases">
        <title>Co-occurrence of chitin degradation, pigmentation and bioactivity in marine Pseudoalteromonas.</title>
        <authorList>
            <person name="Paulsen S."/>
            <person name="Gram L."/>
            <person name="Machado H."/>
        </authorList>
    </citation>
    <scope>NUCLEOTIDE SEQUENCE [LARGE SCALE GENOMIC DNA]</scope>
    <source>
        <strain evidence="2 3">S1946</strain>
    </source>
</reference>
<comment type="caution">
    <text evidence="2">The sequence shown here is derived from an EMBL/GenBank/DDBJ whole genome shotgun (WGS) entry which is preliminary data.</text>
</comment>
<gene>
    <name evidence="2" type="ORF">C3B51_19775</name>
</gene>
<evidence type="ECO:0000313" key="2">
    <source>
        <dbReference type="EMBL" id="RZM74398.1"/>
    </source>
</evidence>
<dbReference type="Pfam" id="PF09836">
    <property type="entry name" value="DUF2063"/>
    <property type="match status" value="1"/>
</dbReference>
<dbReference type="AlphaFoldDB" id="A0A4Q7DZX0"/>
<proteinExistence type="predicted"/>
<dbReference type="Gene3D" id="1.10.150.690">
    <property type="entry name" value="DUF2063"/>
    <property type="match status" value="1"/>
</dbReference>
<dbReference type="InterPro" id="IPR018640">
    <property type="entry name" value="DUF2063"/>
</dbReference>
<name>A0A4Q7DZX0_9GAMM</name>
<dbReference type="RefSeq" id="WP_125717216.1">
    <property type="nucleotide sequence ID" value="NZ_PPUZ01000066.1"/>
</dbReference>
<dbReference type="InterPro" id="IPR044922">
    <property type="entry name" value="DUF2063_N_sf"/>
</dbReference>
<dbReference type="Proteomes" id="UP000292345">
    <property type="component" value="Unassembled WGS sequence"/>
</dbReference>
<organism evidence="2 3">
    <name type="scientific">Pseudoalteromonas rubra</name>
    <dbReference type="NCBI Taxonomy" id="43658"/>
    <lineage>
        <taxon>Bacteria</taxon>
        <taxon>Pseudomonadati</taxon>
        <taxon>Pseudomonadota</taxon>
        <taxon>Gammaproteobacteria</taxon>
        <taxon>Alteromonadales</taxon>
        <taxon>Pseudoalteromonadaceae</taxon>
        <taxon>Pseudoalteromonas</taxon>
    </lineage>
</organism>